<dbReference type="RefSeq" id="WP_078772588.1">
    <property type="nucleotide sequence ID" value="NZ_CBCSBR010000040.1"/>
</dbReference>
<comment type="caution">
    <text evidence="3">The sequence shown here is derived from an EMBL/GenBank/DDBJ whole genome shotgun (WGS) entry which is preliminary data.</text>
</comment>
<dbReference type="Pfam" id="PF13568">
    <property type="entry name" value="OMP_b-brl_2"/>
    <property type="match status" value="1"/>
</dbReference>
<keyword evidence="4" id="KW-1185">Reference proteome</keyword>
<reference evidence="3 4" key="1">
    <citation type="submission" date="2016-06" db="EMBL/GenBank/DDBJ databases">
        <title>Revisiting the taxonomy of the Elizabethkingia Genus based on Whole-Genome Sequencing, Optical Mapping, and MALDI-TOF.</title>
        <authorList>
            <person name="Nicholson A.C."/>
        </authorList>
    </citation>
    <scope>NUCLEOTIDE SEQUENCE [LARGE SCALE GENOMIC DNA]</scope>
    <source>
        <strain evidence="3 4">G4070</strain>
    </source>
</reference>
<feature type="chain" id="PRO_5013159898" description="Outer membrane protein beta-barrel domain-containing protein" evidence="1">
    <location>
        <begin position="23"/>
        <end position="238"/>
    </location>
</feature>
<protein>
    <recommendedName>
        <fullName evidence="2">Outer membrane protein beta-barrel domain-containing protein</fullName>
    </recommendedName>
</protein>
<feature type="domain" description="Outer membrane protein beta-barrel" evidence="2">
    <location>
        <begin position="21"/>
        <end position="211"/>
    </location>
</feature>
<feature type="signal peptide" evidence="1">
    <location>
        <begin position="1"/>
        <end position="22"/>
    </location>
</feature>
<dbReference type="Proteomes" id="UP000190813">
    <property type="component" value="Unassembled WGS sequence"/>
</dbReference>
<gene>
    <name evidence="3" type="ORF">BAZ10_08095</name>
</gene>
<dbReference type="AlphaFoldDB" id="A0A1T3MC35"/>
<evidence type="ECO:0000313" key="3">
    <source>
        <dbReference type="EMBL" id="OPC61831.1"/>
    </source>
</evidence>
<proteinExistence type="predicted"/>
<evidence type="ECO:0000259" key="2">
    <source>
        <dbReference type="Pfam" id="PF13568"/>
    </source>
</evidence>
<evidence type="ECO:0000313" key="4">
    <source>
        <dbReference type="Proteomes" id="UP000190813"/>
    </source>
</evidence>
<dbReference type="EMBL" id="MAHX01000018">
    <property type="protein sequence ID" value="OPC61831.1"/>
    <property type="molecule type" value="Genomic_DNA"/>
</dbReference>
<dbReference type="InterPro" id="IPR025665">
    <property type="entry name" value="Beta-barrel_OMP_2"/>
</dbReference>
<organism evidence="3 4">
    <name type="scientific">Elizabethkingia occulta</name>
    <dbReference type="NCBI Taxonomy" id="1867263"/>
    <lineage>
        <taxon>Bacteria</taxon>
        <taxon>Pseudomonadati</taxon>
        <taxon>Bacteroidota</taxon>
        <taxon>Flavobacteriia</taxon>
        <taxon>Flavobacteriales</taxon>
        <taxon>Weeksellaceae</taxon>
        <taxon>Elizabethkingia</taxon>
    </lineage>
</organism>
<name>A0A1T3MC35_9FLAO</name>
<evidence type="ECO:0000256" key="1">
    <source>
        <dbReference type="SAM" id="SignalP"/>
    </source>
</evidence>
<accession>A0A1T3MC35</accession>
<keyword evidence="1" id="KW-0732">Signal</keyword>
<sequence length="238" mass="27032">MKKSLCKALCLCLLPVGASLFAQNKFKIDLDAGYTYSVLNGNVSNLVDTKYSGRYGFGVNLSGEYMIWKSLFMSTGVSFLQKNYKYERTGTRSGQYTDYKNNFLSFPLLVGAYILNNPHESKGVWIKVAGGMYTEYWLNMKREGQYPVFGGLQPDGTFPYVKVSDTYDFKKNENQLNRFGYGLQGQAQLGYSFDKFDVYGAYNYQYGLSDISKTNTDKDQKATTRSYMISVGVSYKFD</sequence>